<dbReference type="Pfam" id="PF11951">
    <property type="entry name" value="Fungal_trans_2"/>
    <property type="match status" value="1"/>
</dbReference>
<dbReference type="RefSeq" id="XP_022581221.1">
    <property type="nucleotide sequence ID" value="XM_022725818.1"/>
</dbReference>
<dbReference type="GO" id="GO:0008270">
    <property type="term" value="F:zinc ion binding"/>
    <property type="evidence" value="ECO:0007669"/>
    <property type="project" value="InterPro"/>
</dbReference>
<evidence type="ECO:0000313" key="8">
    <source>
        <dbReference type="EMBL" id="OJJ46711.1"/>
    </source>
</evidence>
<dbReference type="PANTHER" id="PTHR37534:SF10">
    <property type="entry name" value="ZN(II)2CYS6 TRANSCRIPTION FACTOR (EUROFUNG)"/>
    <property type="match status" value="1"/>
</dbReference>
<dbReference type="PROSITE" id="PS50048">
    <property type="entry name" value="ZN2_CY6_FUNGAL_2"/>
    <property type="match status" value="1"/>
</dbReference>
<keyword evidence="3" id="KW-0238">DNA-binding</keyword>
<dbReference type="GO" id="GO:0000981">
    <property type="term" value="F:DNA-binding transcription factor activity, RNA polymerase II-specific"/>
    <property type="evidence" value="ECO:0007669"/>
    <property type="project" value="InterPro"/>
</dbReference>
<feature type="compositionally biased region" description="Polar residues" evidence="6">
    <location>
        <begin position="143"/>
        <end position="168"/>
    </location>
</feature>
<sequence length="647" mass="72529">MWHGNNHPPGSQHPAQPISVSPYPLHNHSSTLPPAPDQKKHKRTRSGCFTCRSRRIKCDEARPVCERCRKGNRDCVYPVPTSKSSTSKTRNKSPESKPASQGSASPGDTAGGGLETIVDEDAAGSSPSTPATAAPITTQSQISHSLDTGSHTQQAANLPSPTDFSTTHLKPLHSLGDGDAGGGGPSQSGTPPPPGDEQFYLDFHQRVLTHHHYFLRQSGSHFMRHTIIEHALQYEPLLYAVVAFSAYHHSLRIPGGTLHPFLKYYNLALQLLRRSLGAGEEHTKATLITVLVLTTIEEYVGDWVNLIDHHQAAHALMNELLSPESIKTNDLDRHIFIWYARFDVVAGILAGAETVLGWEWYMAIEQGDAEQAALYPHDIGKQLALCNSLNRRFGLELASLYARLSSGVISLEDFAIENAQLQQILDREKSILQQYEASEHAITDFPHSLPLNPDDIVNPYVPRGLYKGPLWEANYIWVDMLATTLMFRYQSIQALGTTTESPEELQALALEQCRFIESIERWPDKEEGSIIAFRNSLGILSIFLPRDSRHIMWSRRKFAQLESNGYITAQKYRTVLATVWDVPDLPHWWLPNDEAYPPLIREIRTMTHERASIPRDHFREDVRDMKMLFWKINLGESPDGSSPNSTE</sequence>
<evidence type="ECO:0000313" key="9">
    <source>
        <dbReference type="Proteomes" id="UP000184188"/>
    </source>
</evidence>
<feature type="domain" description="Zn(2)-C6 fungal-type" evidence="7">
    <location>
        <begin position="47"/>
        <end position="77"/>
    </location>
</feature>
<evidence type="ECO:0000256" key="5">
    <source>
        <dbReference type="ARBA" id="ARBA00023242"/>
    </source>
</evidence>
<dbReference type="GO" id="GO:0045944">
    <property type="term" value="P:positive regulation of transcription by RNA polymerase II"/>
    <property type="evidence" value="ECO:0007669"/>
    <property type="project" value="TreeGrafter"/>
</dbReference>
<protein>
    <recommendedName>
        <fullName evidence="7">Zn(2)-C6 fungal-type domain-containing protein</fullName>
    </recommendedName>
</protein>
<feature type="region of interest" description="Disordered" evidence="6">
    <location>
        <begin position="76"/>
        <end position="198"/>
    </location>
</feature>
<dbReference type="GO" id="GO:0000976">
    <property type="term" value="F:transcription cis-regulatory region binding"/>
    <property type="evidence" value="ECO:0007669"/>
    <property type="project" value="TreeGrafter"/>
</dbReference>
<name>A0A1L9SHV7_9EURO</name>
<dbReference type="OrthoDB" id="5278208at2759"/>
<evidence type="ECO:0000256" key="2">
    <source>
        <dbReference type="ARBA" id="ARBA00023015"/>
    </source>
</evidence>
<evidence type="ECO:0000256" key="4">
    <source>
        <dbReference type="ARBA" id="ARBA00023163"/>
    </source>
</evidence>
<dbReference type="InterPro" id="IPR036864">
    <property type="entry name" value="Zn2-C6_fun-type_DNA-bd_sf"/>
</dbReference>
<proteinExistence type="predicted"/>
<dbReference type="EMBL" id="KV878342">
    <property type="protein sequence ID" value="OJJ46711.1"/>
    <property type="molecule type" value="Genomic_DNA"/>
</dbReference>
<dbReference type="PANTHER" id="PTHR37534">
    <property type="entry name" value="TRANSCRIPTIONAL ACTIVATOR PROTEIN UGA3"/>
    <property type="match status" value="1"/>
</dbReference>
<dbReference type="Pfam" id="PF00172">
    <property type="entry name" value="Zn_clus"/>
    <property type="match status" value="1"/>
</dbReference>
<evidence type="ECO:0000256" key="3">
    <source>
        <dbReference type="ARBA" id="ARBA00023125"/>
    </source>
</evidence>
<dbReference type="InterPro" id="IPR001138">
    <property type="entry name" value="Zn2Cys6_DnaBD"/>
</dbReference>
<dbReference type="SMART" id="SM00066">
    <property type="entry name" value="GAL4"/>
    <property type="match status" value="1"/>
</dbReference>
<dbReference type="GO" id="GO:0005634">
    <property type="term" value="C:nucleus"/>
    <property type="evidence" value="ECO:0007669"/>
    <property type="project" value="UniProtKB-SubCell"/>
</dbReference>
<dbReference type="VEuPathDB" id="FungiDB:ASPZODRAFT_152146"/>
<comment type="subcellular location">
    <subcellularLocation>
        <location evidence="1">Nucleus</location>
    </subcellularLocation>
</comment>
<feature type="compositionally biased region" description="Low complexity" evidence="6">
    <location>
        <begin position="125"/>
        <end position="142"/>
    </location>
</feature>
<keyword evidence="5" id="KW-0539">Nucleus</keyword>
<dbReference type="Gene3D" id="4.10.240.10">
    <property type="entry name" value="Zn(2)-C6 fungal-type DNA-binding domain"/>
    <property type="match status" value="1"/>
</dbReference>
<evidence type="ECO:0000256" key="1">
    <source>
        <dbReference type="ARBA" id="ARBA00004123"/>
    </source>
</evidence>
<keyword evidence="9" id="KW-1185">Reference proteome</keyword>
<keyword evidence="4" id="KW-0804">Transcription</keyword>
<dbReference type="Proteomes" id="UP000184188">
    <property type="component" value="Unassembled WGS sequence"/>
</dbReference>
<feature type="region of interest" description="Disordered" evidence="6">
    <location>
        <begin position="1"/>
        <end position="46"/>
    </location>
</feature>
<dbReference type="STRING" id="1073090.A0A1L9SHV7"/>
<accession>A0A1L9SHV7</accession>
<dbReference type="PROSITE" id="PS00463">
    <property type="entry name" value="ZN2_CY6_FUNGAL_1"/>
    <property type="match status" value="1"/>
</dbReference>
<gene>
    <name evidence="8" type="ORF">ASPZODRAFT_152146</name>
</gene>
<dbReference type="AlphaFoldDB" id="A0A1L9SHV7"/>
<organism evidence="8 9">
    <name type="scientific">Penicilliopsis zonata CBS 506.65</name>
    <dbReference type="NCBI Taxonomy" id="1073090"/>
    <lineage>
        <taxon>Eukaryota</taxon>
        <taxon>Fungi</taxon>
        <taxon>Dikarya</taxon>
        <taxon>Ascomycota</taxon>
        <taxon>Pezizomycotina</taxon>
        <taxon>Eurotiomycetes</taxon>
        <taxon>Eurotiomycetidae</taxon>
        <taxon>Eurotiales</taxon>
        <taxon>Aspergillaceae</taxon>
        <taxon>Penicilliopsis</taxon>
    </lineage>
</organism>
<keyword evidence="2" id="KW-0805">Transcription regulation</keyword>
<dbReference type="SUPFAM" id="SSF57701">
    <property type="entry name" value="Zn2/Cys6 DNA-binding domain"/>
    <property type="match status" value="1"/>
</dbReference>
<dbReference type="InterPro" id="IPR021858">
    <property type="entry name" value="Fun_TF"/>
</dbReference>
<evidence type="ECO:0000256" key="6">
    <source>
        <dbReference type="SAM" id="MobiDB-lite"/>
    </source>
</evidence>
<evidence type="ECO:0000259" key="7">
    <source>
        <dbReference type="PROSITE" id="PS50048"/>
    </source>
</evidence>
<reference evidence="9" key="1">
    <citation type="journal article" date="2017" name="Genome Biol.">
        <title>Comparative genomics reveals high biological diversity and specific adaptations in the industrially and medically important fungal genus Aspergillus.</title>
        <authorList>
            <person name="de Vries R.P."/>
            <person name="Riley R."/>
            <person name="Wiebenga A."/>
            <person name="Aguilar-Osorio G."/>
            <person name="Amillis S."/>
            <person name="Uchima C.A."/>
            <person name="Anderluh G."/>
            <person name="Asadollahi M."/>
            <person name="Askin M."/>
            <person name="Barry K."/>
            <person name="Battaglia E."/>
            <person name="Bayram O."/>
            <person name="Benocci T."/>
            <person name="Braus-Stromeyer S.A."/>
            <person name="Caldana C."/>
            <person name="Canovas D."/>
            <person name="Cerqueira G.C."/>
            <person name="Chen F."/>
            <person name="Chen W."/>
            <person name="Choi C."/>
            <person name="Clum A."/>
            <person name="Dos Santos R.A."/>
            <person name="Damasio A.R."/>
            <person name="Diallinas G."/>
            <person name="Emri T."/>
            <person name="Fekete E."/>
            <person name="Flipphi M."/>
            <person name="Freyberg S."/>
            <person name="Gallo A."/>
            <person name="Gournas C."/>
            <person name="Habgood R."/>
            <person name="Hainaut M."/>
            <person name="Harispe M.L."/>
            <person name="Henrissat B."/>
            <person name="Hilden K.S."/>
            <person name="Hope R."/>
            <person name="Hossain A."/>
            <person name="Karabika E."/>
            <person name="Karaffa L."/>
            <person name="Karanyi Z."/>
            <person name="Krasevec N."/>
            <person name="Kuo A."/>
            <person name="Kusch H."/>
            <person name="LaButti K."/>
            <person name="Lagendijk E.L."/>
            <person name="Lapidus A."/>
            <person name="Levasseur A."/>
            <person name="Lindquist E."/>
            <person name="Lipzen A."/>
            <person name="Logrieco A.F."/>
            <person name="MacCabe A."/>
            <person name="Maekelae M.R."/>
            <person name="Malavazi I."/>
            <person name="Melin P."/>
            <person name="Meyer V."/>
            <person name="Mielnichuk N."/>
            <person name="Miskei M."/>
            <person name="Molnar A.P."/>
            <person name="Mule G."/>
            <person name="Ngan C.Y."/>
            <person name="Orejas M."/>
            <person name="Orosz E."/>
            <person name="Ouedraogo J.P."/>
            <person name="Overkamp K.M."/>
            <person name="Park H.-S."/>
            <person name="Perrone G."/>
            <person name="Piumi F."/>
            <person name="Punt P.J."/>
            <person name="Ram A.F."/>
            <person name="Ramon A."/>
            <person name="Rauscher S."/>
            <person name="Record E."/>
            <person name="Riano-Pachon D.M."/>
            <person name="Robert V."/>
            <person name="Roehrig J."/>
            <person name="Ruller R."/>
            <person name="Salamov A."/>
            <person name="Salih N.S."/>
            <person name="Samson R.A."/>
            <person name="Sandor E."/>
            <person name="Sanguinetti M."/>
            <person name="Schuetze T."/>
            <person name="Sepcic K."/>
            <person name="Shelest E."/>
            <person name="Sherlock G."/>
            <person name="Sophianopoulou V."/>
            <person name="Squina F.M."/>
            <person name="Sun H."/>
            <person name="Susca A."/>
            <person name="Todd R.B."/>
            <person name="Tsang A."/>
            <person name="Unkles S.E."/>
            <person name="van de Wiele N."/>
            <person name="van Rossen-Uffink D."/>
            <person name="Oliveira J.V."/>
            <person name="Vesth T.C."/>
            <person name="Visser J."/>
            <person name="Yu J.-H."/>
            <person name="Zhou M."/>
            <person name="Andersen M.R."/>
            <person name="Archer D.B."/>
            <person name="Baker S.E."/>
            <person name="Benoit I."/>
            <person name="Brakhage A.A."/>
            <person name="Braus G.H."/>
            <person name="Fischer R."/>
            <person name="Frisvad J.C."/>
            <person name="Goldman G.H."/>
            <person name="Houbraken J."/>
            <person name="Oakley B."/>
            <person name="Pocsi I."/>
            <person name="Scazzocchio C."/>
            <person name="Seiboth B."/>
            <person name="vanKuyk P.A."/>
            <person name="Wortman J."/>
            <person name="Dyer P.S."/>
            <person name="Grigoriev I.V."/>
        </authorList>
    </citation>
    <scope>NUCLEOTIDE SEQUENCE [LARGE SCALE GENOMIC DNA]</scope>
    <source>
        <strain evidence="9">CBS 506.65</strain>
    </source>
</reference>
<dbReference type="CDD" id="cd00067">
    <property type="entry name" value="GAL4"/>
    <property type="match status" value="1"/>
</dbReference>
<dbReference type="GeneID" id="34612282"/>